<keyword evidence="9" id="KW-1185">Reference proteome</keyword>
<feature type="binding site" evidence="5">
    <location>
        <position position="483"/>
    </location>
    <ligand>
        <name>Fe cation</name>
        <dbReference type="ChEBI" id="CHEBI:24875"/>
        <note>catalytic</note>
    </ligand>
</feature>
<dbReference type="RefSeq" id="WP_149853740.1">
    <property type="nucleotide sequence ID" value="NZ_VUOB01000065.1"/>
</dbReference>
<dbReference type="GO" id="GO:0046872">
    <property type="term" value="F:metal ion binding"/>
    <property type="evidence" value="ECO:0007669"/>
    <property type="project" value="UniProtKB-KW"/>
</dbReference>
<evidence type="ECO:0000256" key="1">
    <source>
        <dbReference type="ARBA" id="ARBA00006787"/>
    </source>
</evidence>
<evidence type="ECO:0000256" key="6">
    <source>
        <dbReference type="RuleBase" id="RU364048"/>
    </source>
</evidence>
<feature type="binding site" evidence="5">
    <location>
        <position position="236"/>
    </location>
    <ligand>
        <name>Fe cation</name>
        <dbReference type="ChEBI" id="CHEBI:24875"/>
        <note>catalytic</note>
    </ligand>
</feature>
<reference evidence="8 9" key="2">
    <citation type="submission" date="2019-09" db="EMBL/GenBank/DDBJ databases">
        <authorList>
            <person name="Jin C."/>
        </authorList>
    </citation>
    <scope>NUCLEOTIDE SEQUENCE [LARGE SCALE GENOMIC DNA]</scope>
    <source>
        <strain evidence="8 9">AN110305</strain>
    </source>
</reference>
<evidence type="ECO:0000256" key="3">
    <source>
        <dbReference type="ARBA" id="ARBA00023002"/>
    </source>
</evidence>
<evidence type="ECO:0000256" key="5">
    <source>
        <dbReference type="PIRSR" id="PIRSR604294-1"/>
    </source>
</evidence>
<evidence type="ECO:0000256" key="7">
    <source>
        <dbReference type="SAM" id="MobiDB-lite"/>
    </source>
</evidence>
<keyword evidence="6" id="KW-0223">Dioxygenase</keyword>
<reference evidence="8 9" key="1">
    <citation type="submission" date="2019-09" db="EMBL/GenBank/DDBJ databases">
        <title>Goodfellowia gen. nov., a new genus of the Pseudonocardineae related to Actinoalloteichus, containing Goodfellowia coeruleoviolacea gen. nov., comb. nov. gen. nov., comb. nov.</title>
        <authorList>
            <person name="Labeda D."/>
        </authorList>
    </citation>
    <scope>NUCLEOTIDE SEQUENCE [LARGE SCALE GENOMIC DNA]</scope>
    <source>
        <strain evidence="8 9">AN110305</strain>
    </source>
</reference>
<name>A0A5B2WQ19_9PSEU</name>
<dbReference type="PANTHER" id="PTHR10543">
    <property type="entry name" value="BETA-CAROTENE DIOXYGENASE"/>
    <property type="match status" value="1"/>
</dbReference>
<evidence type="ECO:0000256" key="4">
    <source>
        <dbReference type="ARBA" id="ARBA00023004"/>
    </source>
</evidence>
<accession>A0A5B2WQ19</accession>
<keyword evidence="4 5" id="KW-0408">Iron</keyword>
<dbReference type="Pfam" id="PF03055">
    <property type="entry name" value="RPE65"/>
    <property type="match status" value="1"/>
</dbReference>
<dbReference type="PANTHER" id="PTHR10543:SF24">
    <property type="entry name" value="CAROTENOID ISOMEROOXYGENASE"/>
    <property type="match status" value="1"/>
</dbReference>
<dbReference type="Proteomes" id="UP000323454">
    <property type="component" value="Unassembled WGS sequence"/>
</dbReference>
<keyword evidence="2 5" id="KW-0479">Metal-binding</keyword>
<evidence type="ECO:0000256" key="2">
    <source>
        <dbReference type="ARBA" id="ARBA00022723"/>
    </source>
</evidence>
<dbReference type="InterPro" id="IPR004294">
    <property type="entry name" value="Carotenoid_Oase"/>
</dbReference>
<protein>
    <recommendedName>
        <fullName evidence="6">Dioxygenase</fullName>
        <ecNumber evidence="6">1.13.11.-</ecNumber>
    </recommendedName>
</protein>
<dbReference type="GO" id="GO:0016121">
    <property type="term" value="P:carotene catabolic process"/>
    <property type="evidence" value="ECO:0007669"/>
    <property type="project" value="TreeGrafter"/>
</dbReference>
<gene>
    <name evidence="8" type="ORF">F0L68_32740</name>
</gene>
<sequence length="492" mass="54695">MSTVESHADAGSGQVPRPEPLPDFPGFTTLDSEVTVDRLPVTGQLPEWLSGTLIRNGPAKFEVGDYRLTHWFNGLAMLHAFSFNNGQVAYANKYLGSTAYDLAVNKGQLYGKQFGMDPCRALFGRHFSEFSPNDTDNVNVNIARVAGQYLALAEQTVQVEFDPHTLAAKGTFAWDTAIPGEASSPHPHFDFGSRSLISYVTTMGEQNAYQVFHVPDGTRDQRLLATVPTDEPSYIHSFANTENYVVLVEFPVVFDTELFADKENSFLDCARWAPERGARFRVVDKRAGRLVRTFESEAFFAFHHINAAEIGNDILVDIAATHTPYESVLGLPPTEDQFDLERYGYALRRYRLPISGGSDTVGFESLADTGIEMPRINYRGYSTRDYRYAYGLGHSPTGMRAMNQLAKVDIKSGTHKAWYEKGSFPGEPVFVPAPGATREDQGVVLSGVLNTRTGRSFMLVLDGESFGELGRAEVPHHIPNDFHGQFFHDLHR</sequence>
<evidence type="ECO:0000313" key="8">
    <source>
        <dbReference type="EMBL" id="KAA2253575.1"/>
    </source>
</evidence>
<keyword evidence="3 6" id="KW-0560">Oxidoreductase</keyword>
<proteinExistence type="inferred from homology"/>
<comment type="similarity">
    <text evidence="1 6">Belongs to the carotenoid oxygenase family.</text>
</comment>
<evidence type="ECO:0000313" key="9">
    <source>
        <dbReference type="Proteomes" id="UP000323454"/>
    </source>
</evidence>
<dbReference type="AlphaFoldDB" id="A0A5B2WQ19"/>
<feature type="binding site" evidence="5">
    <location>
        <position position="303"/>
    </location>
    <ligand>
        <name>Fe cation</name>
        <dbReference type="ChEBI" id="CHEBI:24875"/>
        <note>catalytic</note>
    </ligand>
</feature>
<organism evidence="8 9">
    <name type="scientific">Solihabitans fulvus</name>
    <dbReference type="NCBI Taxonomy" id="1892852"/>
    <lineage>
        <taxon>Bacteria</taxon>
        <taxon>Bacillati</taxon>
        <taxon>Actinomycetota</taxon>
        <taxon>Actinomycetes</taxon>
        <taxon>Pseudonocardiales</taxon>
        <taxon>Pseudonocardiaceae</taxon>
        <taxon>Solihabitans</taxon>
    </lineage>
</organism>
<dbReference type="GO" id="GO:0010436">
    <property type="term" value="F:carotenoid dioxygenase activity"/>
    <property type="evidence" value="ECO:0007669"/>
    <property type="project" value="TreeGrafter"/>
</dbReference>
<comment type="caution">
    <text evidence="8">The sequence shown here is derived from an EMBL/GenBank/DDBJ whole genome shotgun (WGS) entry which is preliminary data.</text>
</comment>
<comment type="cofactor">
    <cofactor evidence="5 6">
        <name>Fe(2+)</name>
        <dbReference type="ChEBI" id="CHEBI:29033"/>
    </cofactor>
    <text evidence="5 6">Binds 1 Fe(2+) ion per subunit.</text>
</comment>
<dbReference type="OrthoDB" id="6636843at2"/>
<dbReference type="EC" id="1.13.11.-" evidence="6"/>
<dbReference type="EMBL" id="VUOB01000065">
    <property type="protein sequence ID" value="KAA2253575.1"/>
    <property type="molecule type" value="Genomic_DNA"/>
</dbReference>
<feature type="region of interest" description="Disordered" evidence="7">
    <location>
        <begin position="1"/>
        <end position="24"/>
    </location>
</feature>
<feature type="binding site" evidence="5">
    <location>
        <position position="186"/>
    </location>
    <ligand>
        <name>Fe cation</name>
        <dbReference type="ChEBI" id="CHEBI:24875"/>
        <note>catalytic</note>
    </ligand>
</feature>